<accession>A0ABN8P1H1</accession>
<dbReference type="PANTHER" id="PTHR13864:SF15">
    <property type="entry name" value="T-CELL ACUTE LYMPHOCYTIC LEUKEMIA PROTEIN 1 HOMOLOG-RELATED"/>
    <property type="match status" value="1"/>
</dbReference>
<dbReference type="Proteomes" id="UP001159405">
    <property type="component" value="Unassembled WGS sequence"/>
</dbReference>
<comment type="caution">
    <text evidence="5">The sequence shown here is derived from an EMBL/GenBank/DDBJ whole genome shotgun (WGS) entry which is preliminary data.</text>
</comment>
<evidence type="ECO:0000256" key="1">
    <source>
        <dbReference type="ARBA" id="ARBA00023015"/>
    </source>
</evidence>
<keyword evidence="2" id="KW-0238">DNA-binding</keyword>
<dbReference type="Pfam" id="PF00010">
    <property type="entry name" value="HLH"/>
    <property type="match status" value="1"/>
</dbReference>
<name>A0ABN8P1H1_9CNID</name>
<evidence type="ECO:0000256" key="3">
    <source>
        <dbReference type="ARBA" id="ARBA00023163"/>
    </source>
</evidence>
<dbReference type="InterPro" id="IPR011598">
    <property type="entry name" value="bHLH_dom"/>
</dbReference>
<reference evidence="5 6" key="1">
    <citation type="submission" date="2022-05" db="EMBL/GenBank/DDBJ databases">
        <authorList>
            <consortium name="Genoscope - CEA"/>
            <person name="William W."/>
        </authorList>
    </citation>
    <scope>NUCLEOTIDE SEQUENCE [LARGE SCALE GENOMIC DNA]</scope>
</reference>
<dbReference type="SUPFAM" id="SSF47459">
    <property type="entry name" value="HLH, helix-loop-helix DNA-binding domain"/>
    <property type="match status" value="1"/>
</dbReference>
<keyword evidence="3" id="KW-0804">Transcription</keyword>
<dbReference type="PANTHER" id="PTHR13864">
    <property type="entry name" value="T-CELL ACUTE LYMPHOCYTIC LEUKEMIA/STEM CELL LEUKEMIA-RELATED"/>
    <property type="match status" value="1"/>
</dbReference>
<keyword evidence="1" id="KW-0805">Transcription regulation</keyword>
<evidence type="ECO:0000313" key="5">
    <source>
        <dbReference type="EMBL" id="CAH3130351.1"/>
    </source>
</evidence>
<dbReference type="InterPro" id="IPR040238">
    <property type="entry name" value="TAL-like"/>
</dbReference>
<keyword evidence="6" id="KW-1185">Reference proteome</keyword>
<evidence type="ECO:0000259" key="4">
    <source>
        <dbReference type="PROSITE" id="PS50888"/>
    </source>
</evidence>
<evidence type="ECO:0000313" key="6">
    <source>
        <dbReference type="Proteomes" id="UP001159405"/>
    </source>
</evidence>
<feature type="domain" description="BHLH" evidence="4">
    <location>
        <begin position="1"/>
        <end position="35"/>
    </location>
</feature>
<organism evidence="5 6">
    <name type="scientific">Porites lobata</name>
    <dbReference type="NCBI Taxonomy" id="104759"/>
    <lineage>
        <taxon>Eukaryota</taxon>
        <taxon>Metazoa</taxon>
        <taxon>Cnidaria</taxon>
        <taxon>Anthozoa</taxon>
        <taxon>Hexacorallia</taxon>
        <taxon>Scleractinia</taxon>
        <taxon>Fungiina</taxon>
        <taxon>Poritidae</taxon>
        <taxon>Porites</taxon>
    </lineage>
</organism>
<dbReference type="EMBL" id="CALNXK010000048">
    <property type="protein sequence ID" value="CAH3130351.1"/>
    <property type="molecule type" value="Genomic_DNA"/>
</dbReference>
<protein>
    <recommendedName>
        <fullName evidence="4">BHLH domain-containing protein</fullName>
    </recommendedName>
</protein>
<evidence type="ECO:0000256" key="2">
    <source>
        <dbReference type="ARBA" id="ARBA00023125"/>
    </source>
</evidence>
<proteinExistence type="predicted"/>
<dbReference type="Gene3D" id="4.10.280.10">
    <property type="entry name" value="Helix-loop-helix DNA-binding domain"/>
    <property type="match status" value="1"/>
</dbReference>
<sequence>MAFGELRKLLPTYPPDKKLSKHDILKLSMKYITFLSTVLKEMDSNEPNICSDCGVLGNEDSSKCSASPSGSTSSSDCGVLSTKLDLEHVSIGYIHLLSAQTWKPRLKRFCVHPSSSPALSPYFTATQRRKEGVVDERKTDVPSLHAVHIISHGHPTYHLAVHLVSDTAEEQGSWAGSFTEQRLFNLPYMTYLPEPTQRAIQSRFQVSKELT</sequence>
<dbReference type="InterPro" id="IPR036638">
    <property type="entry name" value="HLH_DNA-bd_sf"/>
</dbReference>
<gene>
    <name evidence="5" type="ORF">PLOB_00034717</name>
</gene>
<dbReference type="PROSITE" id="PS50888">
    <property type="entry name" value="BHLH"/>
    <property type="match status" value="1"/>
</dbReference>